<sequence length="454" mass="51338">MDQQKKKTINNELNFTLSEAQELDFIPKDLPGSLCWVAYVHYPHSNVIDRNARVEEDSNLVKAINLNVAGTSIYPLKKIRSSTLIGEGQLTDLKTNISNTGANVLFLDAFLTGLQQRNLEKALGIKVYDRPGFIIEIFARRAQSAEGRLQVALAALTYEKTRLVRMWSHLERQRGSLGFIGGPGESQLEMDKRILSLKIQRLEEKLADVTRTNRIQKKARERSDMLNVALIGYTNAGKSTLFNTLTDESVFVKDLLFATLDTTRRKLKLPSGRHIILSDTVGFISDLPPQLITAFQSTLEETLDADVILHVQDISSPQRDAHEQEVFRIIQTILKKRGEYSPNKIIPVYNKTDTATDGMIAALKEAHPEAVFISAVNKTGLDDLAQVIEDHLGTNDQQYCVSLRIDDGKALAWLHEHGRITLKEFEDDKMKIIVYLSTPLYQYFERNFLKTKLP</sequence>
<dbReference type="KEGG" id="pbal:CPBP_00551"/>
<dbReference type="InterPro" id="IPR027417">
    <property type="entry name" value="P-loop_NTPase"/>
</dbReference>
<dbReference type="GO" id="GO:0005737">
    <property type="term" value="C:cytoplasm"/>
    <property type="evidence" value="ECO:0007669"/>
    <property type="project" value="UniProtKB-SubCell"/>
</dbReference>
<dbReference type="Pfam" id="PF16360">
    <property type="entry name" value="GTP-bdg_M"/>
    <property type="match status" value="1"/>
</dbReference>
<evidence type="ECO:0000256" key="7">
    <source>
        <dbReference type="PIRSR" id="PIRSR006809-2"/>
    </source>
</evidence>
<feature type="binding site" evidence="7">
    <location>
        <position position="239"/>
    </location>
    <ligand>
        <name>Mg(2+)</name>
        <dbReference type="ChEBI" id="CHEBI:18420"/>
    </ligand>
</feature>
<dbReference type="NCBIfam" id="TIGR03156">
    <property type="entry name" value="GTP_HflX"/>
    <property type="match status" value="1"/>
</dbReference>
<dbReference type="Gene3D" id="6.10.250.2860">
    <property type="match status" value="1"/>
</dbReference>
<dbReference type="InterPro" id="IPR006073">
    <property type="entry name" value="GTP-bd"/>
</dbReference>
<feature type="binding site" evidence="6">
    <location>
        <begin position="232"/>
        <end position="239"/>
    </location>
    <ligand>
        <name>GTP</name>
        <dbReference type="ChEBI" id="CHEBI:37565"/>
    </ligand>
</feature>
<dbReference type="InterPro" id="IPR030394">
    <property type="entry name" value="G_HFLX_dom"/>
</dbReference>
<dbReference type="PIRSF" id="PIRSF006809">
    <property type="entry name" value="GTP-binding_hflX_prd"/>
    <property type="match status" value="1"/>
</dbReference>
<dbReference type="GO" id="GO:0043022">
    <property type="term" value="F:ribosome binding"/>
    <property type="evidence" value="ECO:0007669"/>
    <property type="project" value="TreeGrafter"/>
</dbReference>
<comment type="subunit">
    <text evidence="5">Monomer. Associates with the 50S ribosomal subunit.</text>
</comment>
<protein>
    <recommendedName>
        <fullName evidence="5">GTPase HflX</fullName>
    </recommendedName>
    <alternativeName>
        <fullName evidence="5">GTP-binding protein HflX</fullName>
    </alternativeName>
</protein>
<dbReference type="PROSITE" id="PS51705">
    <property type="entry name" value="G_HFLX"/>
    <property type="match status" value="1"/>
</dbReference>
<keyword evidence="11" id="KW-1185">Reference proteome</keyword>
<keyword evidence="5" id="KW-0963">Cytoplasm</keyword>
<dbReference type="PRINTS" id="PR00326">
    <property type="entry name" value="GTP1OBG"/>
</dbReference>
<keyword evidence="4 5" id="KW-0342">GTP-binding</keyword>
<keyword evidence="8" id="KW-0175">Coiled coil</keyword>
<dbReference type="Pfam" id="PF01926">
    <property type="entry name" value="MMR_HSR1"/>
    <property type="match status" value="1"/>
</dbReference>
<evidence type="ECO:0000313" key="11">
    <source>
        <dbReference type="Proteomes" id="UP000594001"/>
    </source>
</evidence>
<dbReference type="Pfam" id="PF13167">
    <property type="entry name" value="GTP-bdg_N"/>
    <property type="match status" value="1"/>
</dbReference>
<dbReference type="GO" id="GO:0046872">
    <property type="term" value="F:metal ion binding"/>
    <property type="evidence" value="ECO:0007669"/>
    <property type="project" value="UniProtKB-KW"/>
</dbReference>
<dbReference type="RefSeq" id="WP_350332525.1">
    <property type="nucleotide sequence ID" value="NZ_CP054719.1"/>
</dbReference>
<feature type="binding site" evidence="6">
    <location>
        <begin position="257"/>
        <end position="261"/>
    </location>
    <ligand>
        <name>GTP</name>
        <dbReference type="ChEBI" id="CHEBI:37565"/>
    </ligand>
</feature>
<dbReference type="Proteomes" id="UP000594001">
    <property type="component" value="Chromosome"/>
</dbReference>
<evidence type="ECO:0000256" key="8">
    <source>
        <dbReference type="SAM" id="Coils"/>
    </source>
</evidence>
<dbReference type="SUPFAM" id="SSF52540">
    <property type="entry name" value="P-loop containing nucleoside triphosphate hydrolases"/>
    <property type="match status" value="1"/>
</dbReference>
<evidence type="ECO:0000256" key="5">
    <source>
        <dbReference type="HAMAP-Rule" id="MF_00900"/>
    </source>
</evidence>
<dbReference type="Gene3D" id="3.40.50.11060">
    <property type="entry name" value="GTPase HflX, N-terminal domain"/>
    <property type="match status" value="1"/>
</dbReference>
<evidence type="ECO:0000256" key="2">
    <source>
        <dbReference type="ARBA" id="ARBA00022741"/>
    </source>
</evidence>
<dbReference type="InterPro" id="IPR025121">
    <property type="entry name" value="GTPase_HflX_N"/>
</dbReference>
<dbReference type="EMBL" id="CP054719">
    <property type="protein sequence ID" value="QOL19783.1"/>
    <property type="molecule type" value="Genomic_DNA"/>
</dbReference>
<dbReference type="AlphaFoldDB" id="A0A7L9RT33"/>
<evidence type="ECO:0000256" key="1">
    <source>
        <dbReference type="ARBA" id="ARBA00022723"/>
    </source>
</evidence>
<evidence type="ECO:0000256" key="3">
    <source>
        <dbReference type="ARBA" id="ARBA00022842"/>
    </source>
</evidence>
<keyword evidence="1 7" id="KW-0479">Metal-binding</keyword>
<name>A0A7L9RT33_9PROT</name>
<comment type="function">
    <text evidence="5">GTPase that associates with the 50S ribosomal subunit and may have a role during protein synthesis or ribosome biogenesis.</text>
</comment>
<evidence type="ECO:0000259" key="9">
    <source>
        <dbReference type="PROSITE" id="PS51705"/>
    </source>
</evidence>
<accession>A0A7L9RT33</accession>
<dbReference type="InterPro" id="IPR032305">
    <property type="entry name" value="GTP-bd_M"/>
</dbReference>
<organism evidence="10 11">
    <name type="scientific">Candidatus Bodocaedibacter vickermanii</name>
    <dbReference type="NCBI Taxonomy" id="2741701"/>
    <lineage>
        <taxon>Bacteria</taxon>
        <taxon>Pseudomonadati</taxon>
        <taxon>Pseudomonadota</taxon>
        <taxon>Alphaproteobacteria</taxon>
        <taxon>Holosporales</taxon>
        <taxon>Candidatus Paracaedibacteraceae</taxon>
        <taxon>Candidatus Bodocaedibacter</taxon>
    </lineage>
</organism>
<feature type="coiled-coil region" evidence="8">
    <location>
        <begin position="185"/>
        <end position="219"/>
    </location>
</feature>
<feature type="domain" description="Hflx-type G" evidence="9">
    <location>
        <begin position="226"/>
        <end position="329"/>
    </location>
</feature>
<proteinExistence type="inferred from homology"/>
<gene>
    <name evidence="5 10" type="primary">hflX</name>
    <name evidence="10" type="ORF">CPBP_00551</name>
</gene>
<feature type="binding site" evidence="7">
    <location>
        <position position="259"/>
    </location>
    <ligand>
        <name>Mg(2+)</name>
        <dbReference type="ChEBI" id="CHEBI:18420"/>
    </ligand>
</feature>
<comment type="cofactor">
    <cofactor evidence="7">
        <name>Mg(2+)</name>
        <dbReference type="ChEBI" id="CHEBI:18420"/>
    </cofactor>
</comment>
<dbReference type="PANTHER" id="PTHR10229:SF0">
    <property type="entry name" value="GTP-BINDING PROTEIN 6-RELATED"/>
    <property type="match status" value="1"/>
</dbReference>
<keyword evidence="3 7" id="KW-0460">Magnesium</keyword>
<dbReference type="HAMAP" id="MF_00900">
    <property type="entry name" value="GTPase_HflX"/>
    <property type="match status" value="1"/>
</dbReference>
<dbReference type="PANTHER" id="PTHR10229">
    <property type="entry name" value="GTP-BINDING PROTEIN HFLX"/>
    <property type="match status" value="1"/>
</dbReference>
<feature type="binding site" evidence="6">
    <location>
        <begin position="350"/>
        <end position="353"/>
    </location>
    <ligand>
        <name>GTP</name>
        <dbReference type="ChEBI" id="CHEBI:37565"/>
    </ligand>
</feature>
<dbReference type="Gene3D" id="3.40.50.300">
    <property type="entry name" value="P-loop containing nucleotide triphosphate hydrolases"/>
    <property type="match status" value="1"/>
</dbReference>
<evidence type="ECO:0000256" key="4">
    <source>
        <dbReference type="ARBA" id="ARBA00023134"/>
    </source>
</evidence>
<dbReference type="CDD" id="cd01878">
    <property type="entry name" value="HflX"/>
    <property type="match status" value="1"/>
</dbReference>
<comment type="similarity">
    <text evidence="5">Belongs to the TRAFAC class OBG-HflX-like GTPase superfamily. HflX GTPase family.</text>
</comment>
<keyword evidence="2 5" id="KW-0547">Nucleotide-binding</keyword>
<dbReference type="InterPro" id="IPR016496">
    <property type="entry name" value="GTPase_HflX"/>
</dbReference>
<evidence type="ECO:0000256" key="6">
    <source>
        <dbReference type="PIRSR" id="PIRSR006809-1"/>
    </source>
</evidence>
<comment type="subcellular location">
    <subcellularLocation>
        <location evidence="5">Cytoplasm</location>
    </subcellularLocation>
    <text evidence="5">May associate with membranes.</text>
</comment>
<reference evidence="10 11" key="1">
    <citation type="submission" date="2020-06" db="EMBL/GenBank/DDBJ databases">
        <title>The endosymbiont of the kinetoplastid Bodo saltans is a Paracaedibacter-like alpha-proteobacterium possessing a putative toxin-antitoxin system.</title>
        <authorList>
            <person name="Midha S."/>
            <person name="Rigden D.J."/>
            <person name="Siozios S."/>
            <person name="Hurst G.D.D."/>
            <person name="Jackson A.P."/>
        </authorList>
    </citation>
    <scope>NUCLEOTIDE SEQUENCE [LARGE SCALE GENOMIC DNA]</scope>
    <source>
        <strain evidence="10">Lake Konstanz</strain>
    </source>
</reference>
<evidence type="ECO:0000313" key="10">
    <source>
        <dbReference type="EMBL" id="QOL19783.1"/>
    </source>
</evidence>
<feature type="binding site" evidence="6">
    <location>
        <begin position="279"/>
        <end position="282"/>
    </location>
    <ligand>
        <name>GTP</name>
        <dbReference type="ChEBI" id="CHEBI:37565"/>
    </ligand>
</feature>
<dbReference type="InterPro" id="IPR042108">
    <property type="entry name" value="GTPase_HflX_N_sf"/>
</dbReference>
<dbReference type="GO" id="GO:0003924">
    <property type="term" value="F:GTPase activity"/>
    <property type="evidence" value="ECO:0007669"/>
    <property type="project" value="UniProtKB-UniRule"/>
</dbReference>
<dbReference type="GO" id="GO:0005525">
    <property type="term" value="F:GTP binding"/>
    <property type="evidence" value="ECO:0007669"/>
    <property type="project" value="UniProtKB-UniRule"/>
</dbReference>